<proteinExistence type="predicted"/>
<feature type="domain" description="Phage capsid-like C-terminal" evidence="3">
    <location>
        <begin position="140"/>
        <end position="393"/>
    </location>
</feature>
<evidence type="ECO:0000259" key="3">
    <source>
        <dbReference type="Pfam" id="PF05065"/>
    </source>
</evidence>
<comment type="subcellular location">
    <subcellularLocation>
        <location evidence="1">Virion</location>
    </subcellularLocation>
</comment>
<evidence type="ECO:0000256" key="1">
    <source>
        <dbReference type="ARBA" id="ARBA00004328"/>
    </source>
</evidence>
<protein>
    <submittedName>
        <fullName evidence="4">Phage major capsid protein</fullName>
    </submittedName>
</protein>
<feature type="coiled-coil region" evidence="2">
    <location>
        <begin position="26"/>
        <end position="53"/>
    </location>
</feature>
<organism evidence="4 5">
    <name type="scientific">Bifidobacterium breve</name>
    <dbReference type="NCBI Taxonomy" id="1685"/>
    <lineage>
        <taxon>Bacteria</taxon>
        <taxon>Bacillati</taxon>
        <taxon>Actinomycetota</taxon>
        <taxon>Actinomycetes</taxon>
        <taxon>Bifidobacteriales</taxon>
        <taxon>Bifidobacteriaceae</taxon>
        <taxon>Bifidobacterium</taxon>
    </lineage>
</organism>
<sequence>MNLMDKLAAEKKAAQSILAKGMDNITEKEQEELKQHYAEAKKLQERIDLFKEAGEGLDKLAGTSKTEHKTAEAKTLGDFYVKSLKEKGLSVLATKGGLFSTPEFKAASDTQATGGASGAYAPFLTETDQNGVWPYERPLVIADLFASGTMSGTTIKYPVYGAFEGNATTVAEGGQKPQIHLPDPTWVSDSLYEIAAWWKITDDMADDLPFVVSEINQHAQYNLKLQEEIQLLSGNGTDPNLRGILNREIQTKAQANDSDPDRIFAATTDIATATGFSADAVVINPADYQTIRLSKDANGQYFGGGFFAGQYGNGGIMQNPPLWGLRTVVTEAMTKGTVLVGAFKAGGTIYRKGGLTVESTNSHENDFTNDKITFRVKERLALQVNYPKAFVKVSLGKAGK</sequence>
<evidence type="ECO:0000313" key="5">
    <source>
        <dbReference type="Proteomes" id="UP001219009"/>
    </source>
</evidence>
<dbReference type="Proteomes" id="UP001219009">
    <property type="component" value="Chromosome"/>
</dbReference>
<dbReference type="InterPro" id="IPR054612">
    <property type="entry name" value="Phage_capsid-like_C"/>
</dbReference>
<evidence type="ECO:0000313" key="4">
    <source>
        <dbReference type="EMBL" id="WEB54188.1"/>
    </source>
</evidence>
<name>A0AAX3NHE9_BIFBR</name>
<dbReference type="EMBL" id="CP118083">
    <property type="protein sequence ID" value="WEB54188.1"/>
    <property type="molecule type" value="Genomic_DNA"/>
</dbReference>
<dbReference type="AlphaFoldDB" id="A0AAX3NHE9"/>
<dbReference type="NCBIfam" id="TIGR01554">
    <property type="entry name" value="major_cap_HK97"/>
    <property type="match status" value="1"/>
</dbReference>
<dbReference type="Gene3D" id="3.30.2400.10">
    <property type="entry name" value="Major capsid protein gp5"/>
    <property type="match status" value="1"/>
</dbReference>
<gene>
    <name evidence="4" type="ORF">PUW55_08235</name>
</gene>
<dbReference type="Pfam" id="PF05065">
    <property type="entry name" value="Phage_capsid"/>
    <property type="match status" value="1"/>
</dbReference>
<reference evidence="4" key="1">
    <citation type="submission" date="2023-02" db="EMBL/GenBank/DDBJ databases">
        <authorList>
            <person name="Whidbey C."/>
        </authorList>
    </citation>
    <scope>NUCLEOTIDE SEQUENCE</scope>
    <source>
        <strain evidence="4">VSI11</strain>
    </source>
</reference>
<dbReference type="RefSeq" id="WP_274982558.1">
    <property type="nucleotide sequence ID" value="NZ_CP118083.1"/>
</dbReference>
<keyword evidence="2" id="KW-0175">Coiled coil</keyword>
<dbReference type="Gene3D" id="3.30.2320.10">
    <property type="entry name" value="hypothetical protein PF0899 domain"/>
    <property type="match status" value="1"/>
</dbReference>
<evidence type="ECO:0000256" key="2">
    <source>
        <dbReference type="SAM" id="Coils"/>
    </source>
</evidence>
<dbReference type="SUPFAM" id="SSF56563">
    <property type="entry name" value="Major capsid protein gp5"/>
    <property type="match status" value="1"/>
</dbReference>
<dbReference type="InterPro" id="IPR024455">
    <property type="entry name" value="Phage_capsid"/>
</dbReference>
<accession>A0AAX3NHE9</accession>